<dbReference type="EMBL" id="JAUTDP010000010">
    <property type="protein sequence ID" value="KAK3395821.1"/>
    <property type="molecule type" value="Genomic_DNA"/>
</dbReference>
<dbReference type="AlphaFoldDB" id="A0AAE0P9C9"/>
<reference evidence="2" key="1">
    <citation type="journal article" date="2023" name="Mol. Phylogenet. Evol.">
        <title>Genome-scale phylogeny and comparative genomics of the fungal order Sordariales.</title>
        <authorList>
            <person name="Hensen N."/>
            <person name="Bonometti L."/>
            <person name="Westerberg I."/>
            <person name="Brannstrom I.O."/>
            <person name="Guillou S."/>
            <person name="Cros-Aarteil S."/>
            <person name="Calhoun S."/>
            <person name="Haridas S."/>
            <person name="Kuo A."/>
            <person name="Mondo S."/>
            <person name="Pangilinan J."/>
            <person name="Riley R."/>
            <person name="LaButti K."/>
            <person name="Andreopoulos B."/>
            <person name="Lipzen A."/>
            <person name="Chen C."/>
            <person name="Yan M."/>
            <person name="Daum C."/>
            <person name="Ng V."/>
            <person name="Clum A."/>
            <person name="Steindorff A."/>
            <person name="Ohm R.A."/>
            <person name="Martin F."/>
            <person name="Silar P."/>
            <person name="Natvig D.O."/>
            <person name="Lalanne C."/>
            <person name="Gautier V."/>
            <person name="Ament-Velasquez S.L."/>
            <person name="Kruys A."/>
            <person name="Hutchinson M.I."/>
            <person name="Powell A.J."/>
            <person name="Barry K."/>
            <person name="Miller A.N."/>
            <person name="Grigoriev I.V."/>
            <person name="Debuchy R."/>
            <person name="Gladieux P."/>
            <person name="Hiltunen Thoren M."/>
            <person name="Johannesson H."/>
        </authorList>
    </citation>
    <scope>NUCLEOTIDE SEQUENCE</scope>
    <source>
        <strain evidence="2">FGSC 1904</strain>
    </source>
</reference>
<evidence type="ECO:0000313" key="2">
    <source>
        <dbReference type="EMBL" id="KAK3395821.1"/>
    </source>
</evidence>
<reference evidence="2" key="2">
    <citation type="submission" date="2023-07" db="EMBL/GenBank/DDBJ databases">
        <authorList>
            <consortium name="Lawrence Berkeley National Laboratory"/>
            <person name="Haridas S."/>
            <person name="Hensen N."/>
            <person name="Bonometti L."/>
            <person name="Westerberg I."/>
            <person name="Brannstrom I.O."/>
            <person name="Guillou S."/>
            <person name="Cros-Aarteil S."/>
            <person name="Calhoun S."/>
            <person name="Kuo A."/>
            <person name="Mondo S."/>
            <person name="Pangilinan J."/>
            <person name="Riley R."/>
            <person name="LaButti K."/>
            <person name="Andreopoulos B."/>
            <person name="Lipzen A."/>
            <person name="Chen C."/>
            <person name="Yanf M."/>
            <person name="Daum C."/>
            <person name="Ng V."/>
            <person name="Clum A."/>
            <person name="Steindorff A."/>
            <person name="Ohm R."/>
            <person name="Martin F."/>
            <person name="Silar P."/>
            <person name="Natvig D."/>
            <person name="Lalanne C."/>
            <person name="Gautier V."/>
            <person name="Ament-velasquez S.L."/>
            <person name="Kruys A."/>
            <person name="Hutchinson M.I."/>
            <person name="Powell A.J."/>
            <person name="Barry K."/>
            <person name="Miller A.N."/>
            <person name="Grigoriev I.V."/>
            <person name="Debuchy R."/>
            <person name="Gladieux P."/>
            <person name="Thoren M.H."/>
            <person name="Johannesson H."/>
        </authorList>
    </citation>
    <scope>NUCLEOTIDE SEQUENCE</scope>
    <source>
        <strain evidence="2">FGSC 1904</strain>
    </source>
</reference>
<organism evidence="2 3">
    <name type="scientific">Sordaria brevicollis</name>
    <dbReference type="NCBI Taxonomy" id="83679"/>
    <lineage>
        <taxon>Eukaryota</taxon>
        <taxon>Fungi</taxon>
        <taxon>Dikarya</taxon>
        <taxon>Ascomycota</taxon>
        <taxon>Pezizomycotina</taxon>
        <taxon>Sordariomycetes</taxon>
        <taxon>Sordariomycetidae</taxon>
        <taxon>Sordariales</taxon>
        <taxon>Sordariaceae</taxon>
        <taxon>Sordaria</taxon>
    </lineage>
</organism>
<protein>
    <submittedName>
        <fullName evidence="2">Uncharacterized protein</fullName>
    </submittedName>
</protein>
<comment type="caution">
    <text evidence="2">The sequence shown here is derived from an EMBL/GenBank/DDBJ whole genome shotgun (WGS) entry which is preliminary data.</text>
</comment>
<name>A0AAE0P9C9_SORBR</name>
<gene>
    <name evidence="2" type="ORF">B0T20DRAFT_45923</name>
</gene>
<sequence>MAPPIGMAVFDFLLRTQRLLIYFLDHGSEPCRKKHHPIGATASRTPDEPRGGSPNASGPLTFRDLQRSNTCKLSSSTAVNATRRHRHFPLSPLPDISDELTVSLFVFPNSVAFNFISFPDEPRSHLRPPIYIDHRGVLYAGANRRSSACLVATGREHRHHSRESWVTHTYPPTVRYHTSTLSSSMSSSTNKETAPFVILVGRSSGNSPFHQPPCVLCALHVLSSVLFPVTGYTPGISRHFPIVPFPSNHQINLGTA</sequence>
<evidence type="ECO:0000313" key="3">
    <source>
        <dbReference type="Proteomes" id="UP001281003"/>
    </source>
</evidence>
<accession>A0AAE0P9C9</accession>
<feature type="region of interest" description="Disordered" evidence="1">
    <location>
        <begin position="33"/>
        <end position="61"/>
    </location>
</feature>
<dbReference type="Proteomes" id="UP001281003">
    <property type="component" value="Unassembled WGS sequence"/>
</dbReference>
<evidence type="ECO:0000256" key="1">
    <source>
        <dbReference type="SAM" id="MobiDB-lite"/>
    </source>
</evidence>
<proteinExistence type="predicted"/>
<keyword evidence="3" id="KW-1185">Reference proteome</keyword>